<feature type="active site" description="Schiff-base intermediate with substrate; via pyruvic acid; for decarboxylase activity" evidence="12">
    <location>
        <position position="387"/>
    </location>
</feature>
<comment type="cofactor">
    <cofactor evidence="12">
        <name>pyruvate</name>
        <dbReference type="ChEBI" id="CHEBI:15361"/>
    </cofactor>
    <text evidence="12">Binds 1 pyruvoyl group covalently per subunit.</text>
</comment>
<keyword evidence="12" id="KW-0496">Mitochondrion</keyword>
<feature type="topological domain" description="Mitochondrial intermembrane" evidence="12">
    <location>
        <begin position="90"/>
        <end position="428"/>
    </location>
</feature>
<comment type="pathway">
    <text evidence="12">Phospholipid metabolism; phosphatidylethanolamine biosynthesis; phosphatidylethanolamine from CDP-diacylglycerol: step 2/2.</text>
</comment>
<evidence type="ECO:0000256" key="11">
    <source>
        <dbReference type="ARBA" id="ARBA00023317"/>
    </source>
</evidence>
<comment type="pathway">
    <text evidence="1">Lipid metabolism.</text>
</comment>
<evidence type="ECO:0000256" key="13">
    <source>
        <dbReference type="SAM" id="MobiDB-lite"/>
    </source>
</evidence>
<dbReference type="GO" id="GO:0016540">
    <property type="term" value="P:protein autoprocessing"/>
    <property type="evidence" value="ECO:0007669"/>
    <property type="project" value="UniProtKB-UniRule"/>
</dbReference>
<reference evidence="14" key="1">
    <citation type="submission" date="2021-01" db="EMBL/GenBank/DDBJ databases">
        <title>Adiantum capillus-veneris genome.</title>
        <authorList>
            <person name="Fang Y."/>
            <person name="Liao Q."/>
        </authorList>
    </citation>
    <scope>NUCLEOTIDE SEQUENCE</scope>
    <source>
        <strain evidence="14">H3</strain>
        <tissue evidence="14">Leaf</tissue>
    </source>
</reference>
<accession>A0A9D4USN9</accession>
<evidence type="ECO:0000256" key="8">
    <source>
        <dbReference type="ARBA" id="ARBA00023209"/>
    </source>
</evidence>
<organism evidence="14 15">
    <name type="scientific">Adiantum capillus-veneris</name>
    <name type="common">Maidenhair fern</name>
    <dbReference type="NCBI Taxonomy" id="13818"/>
    <lineage>
        <taxon>Eukaryota</taxon>
        <taxon>Viridiplantae</taxon>
        <taxon>Streptophyta</taxon>
        <taxon>Embryophyta</taxon>
        <taxon>Tracheophyta</taxon>
        <taxon>Polypodiopsida</taxon>
        <taxon>Polypodiidae</taxon>
        <taxon>Polypodiales</taxon>
        <taxon>Pteridineae</taxon>
        <taxon>Pteridaceae</taxon>
        <taxon>Vittarioideae</taxon>
        <taxon>Adiantum</taxon>
    </lineage>
</organism>
<dbReference type="Proteomes" id="UP000886520">
    <property type="component" value="Chromosome 11"/>
</dbReference>
<gene>
    <name evidence="14" type="ORF">GOP47_0011173</name>
</gene>
<feature type="chain" id="PRO_5039766110" description="Phosphatidylserine decarboxylase 1 alpha chain" evidence="12">
    <location>
        <begin position="387"/>
        <end position="428"/>
    </location>
</feature>
<evidence type="ECO:0000313" key="15">
    <source>
        <dbReference type="Proteomes" id="UP000886520"/>
    </source>
</evidence>
<dbReference type="InterPro" id="IPR033177">
    <property type="entry name" value="PSD-B"/>
</dbReference>
<feature type="region of interest" description="Disordered" evidence="13">
    <location>
        <begin position="37"/>
        <end position="62"/>
    </location>
</feature>
<feature type="topological domain" description="Mitochondrial matrix" evidence="12">
    <location>
        <begin position="1"/>
        <end position="70"/>
    </location>
</feature>
<protein>
    <recommendedName>
        <fullName evidence="12">Phosphatidylserine decarboxylase proenzyme 1, mitochondrial</fullName>
        <ecNumber evidence="12">4.1.1.65</ecNumber>
    </recommendedName>
    <component>
        <recommendedName>
            <fullName evidence="12">Phosphatidylserine decarboxylase 1 beta chain</fullName>
        </recommendedName>
    </component>
    <component>
        <recommendedName>
            <fullName evidence="12">Phosphatidylserine decarboxylase 1 alpha chain</fullName>
        </recommendedName>
    </component>
</protein>
<feature type="active site" description="Charge relay system; for autoendoproteolytic cleavage activity" evidence="12">
    <location>
        <position position="195"/>
    </location>
</feature>
<comment type="subcellular location">
    <molecule>Phosphatidylserine decarboxylase 1 alpha chain</molecule>
    <subcellularLocation>
        <location evidence="12">Mitochondrion inner membrane</location>
        <topology evidence="12">Peripheral membrane protein</topology>
        <orientation evidence="12">Intermembrane side</orientation>
    </subcellularLocation>
    <text evidence="12">Anchored to the mitochondrial inner membrane through its interaction with the integral membrane beta chain.</text>
</comment>
<dbReference type="GO" id="GO:0005743">
    <property type="term" value="C:mitochondrial inner membrane"/>
    <property type="evidence" value="ECO:0007669"/>
    <property type="project" value="UniProtKB-SubCell"/>
</dbReference>
<feature type="chain" id="PRO_5039766111" description="Phosphatidylserine decarboxylase 1 beta chain" evidence="12">
    <location>
        <begin position="1"/>
        <end position="386"/>
    </location>
</feature>
<evidence type="ECO:0000313" key="14">
    <source>
        <dbReference type="EMBL" id="KAI5073160.1"/>
    </source>
</evidence>
<keyword evidence="5 12" id="KW-1133">Transmembrane helix</keyword>
<evidence type="ECO:0000256" key="9">
    <source>
        <dbReference type="ARBA" id="ARBA00023239"/>
    </source>
</evidence>
<feature type="site" description="Cleavage (non-hydrolytic); by autocatalysis" evidence="12">
    <location>
        <begin position="386"/>
        <end position="387"/>
    </location>
</feature>
<keyword evidence="4 12" id="KW-0210">Decarboxylase</keyword>
<keyword evidence="12" id="KW-0865">Zymogen</keyword>
<evidence type="ECO:0000256" key="2">
    <source>
        <dbReference type="ARBA" id="ARBA00022516"/>
    </source>
</evidence>
<dbReference type="InterPro" id="IPR033661">
    <property type="entry name" value="PSD_type1_euk"/>
</dbReference>
<evidence type="ECO:0000256" key="12">
    <source>
        <dbReference type="HAMAP-Rule" id="MF_03208"/>
    </source>
</evidence>
<comment type="catalytic activity">
    <reaction evidence="12">
        <text>a 1,2-diacyl-sn-glycero-3-phospho-L-serine + H(+) = a 1,2-diacyl-sn-glycero-3-phosphoethanolamine + CO2</text>
        <dbReference type="Rhea" id="RHEA:20828"/>
        <dbReference type="ChEBI" id="CHEBI:15378"/>
        <dbReference type="ChEBI" id="CHEBI:16526"/>
        <dbReference type="ChEBI" id="CHEBI:57262"/>
        <dbReference type="ChEBI" id="CHEBI:64612"/>
        <dbReference type="EC" id="4.1.1.65"/>
    </reaction>
</comment>
<dbReference type="OrthoDB" id="4330at2759"/>
<keyword evidence="15" id="KW-1185">Reference proteome</keyword>
<evidence type="ECO:0000256" key="5">
    <source>
        <dbReference type="ARBA" id="ARBA00022989"/>
    </source>
</evidence>
<comment type="caution">
    <text evidence="14">The sequence shown here is derived from an EMBL/GenBank/DDBJ whole genome shotgun (WGS) entry which is preliminary data.</text>
</comment>
<dbReference type="EC" id="4.1.1.65" evidence="12"/>
<evidence type="ECO:0000256" key="10">
    <source>
        <dbReference type="ARBA" id="ARBA00023264"/>
    </source>
</evidence>
<evidence type="ECO:0000256" key="7">
    <source>
        <dbReference type="ARBA" id="ARBA00023136"/>
    </source>
</evidence>
<evidence type="ECO:0000256" key="6">
    <source>
        <dbReference type="ARBA" id="ARBA00023098"/>
    </source>
</evidence>
<keyword evidence="11 12" id="KW-0670">Pyruvate</keyword>
<keyword evidence="6 12" id="KW-0443">Lipid metabolism</keyword>
<sequence>MHGFVGKGVLAGWKTRGPLLFTASSTPAQPRRLVFSLRKGSTTHGSGKTGASSGNTSGQSSSQGNKYLLSGATIATLFMLGVLHARRLYDDQKSEQARQQGIEPEFQPDFKAAFLQILPLRLISRTFGMLTSVELPVWTRPYIFRGYCRAFHANVDEASEKLEDYESIQKFFVRTLKDGCRPLDSSSSCLISPVDGVMLRCGQIKGPGLAVEQVKGHSYSLRALLGGEPRILLTSTCSDIGAVDGGAKAPPPKLRDTSLFYCVLYLGPGDYHRVHSPVDWHVLYRRHLSGRLFPVNERATRTIGNLYVGNERVVLEGLWEKGFMALVAVGATNVGSIELKIEPDLKTNCQMLFSPNLSLTSFRKYGDNGMGHFIQKGDEVATFNLGSTVVLVFQAPRAEEEEHGGGRGFKFCVKQGQRVQMGQAIGKW</sequence>
<comment type="function">
    <text evidence="12">Catalyzes the formation of phosphatidylethanolamine (PtdEtn) from phosphatidylserine (PtdSer). Plays a central role in phospholipid metabolism and in the interorganelle trafficking of phosphatidylserine.</text>
</comment>
<dbReference type="Pfam" id="PF02666">
    <property type="entry name" value="PS_Dcarbxylase"/>
    <property type="match status" value="1"/>
</dbReference>
<keyword evidence="9 12" id="KW-0456">Lyase</keyword>
<comment type="subcellular location">
    <molecule>Phosphatidylserine decarboxylase 1 beta chain</molecule>
    <subcellularLocation>
        <location evidence="12">Mitochondrion inner membrane</location>
        <topology evidence="12">Single-pass membrane protein</topology>
        <orientation evidence="12">Intermembrane side</orientation>
    </subcellularLocation>
</comment>
<dbReference type="InterPro" id="IPR003817">
    <property type="entry name" value="PS_Dcarbxylase"/>
</dbReference>
<keyword evidence="12" id="KW-0999">Mitochondrion inner membrane</keyword>
<proteinExistence type="inferred from homology"/>
<keyword evidence="10 12" id="KW-1208">Phospholipid metabolism</keyword>
<feature type="active site" description="Charge relay system; for autoendoproteolytic cleavage activity" evidence="12">
    <location>
        <position position="387"/>
    </location>
</feature>
<dbReference type="EMBL" id="JABFUD020000011">
    <property type="protein sequence ID" value="KAI5073160.1"/>
    <property type="molecule type" value="Genomic_DNA"/>
</dbReference>
<keyword evidence="8 12" id="KW-0594">Phospholipid biosynthesis</keyword>
<dbReference type="PANTHER" id="PTHR10067">
    <property type="entry name" value="PHOSPHATIDYLSERINE DECARBOXYLASE"/>
    <property type="match status" value="1"/>
</dbReference>
<comment type="PTM">
    <text evidence="12">Is synthesized initially as an inactive proenzyme. Formation of the active enzyme involves a self-maturation process in which the active site pyruvoyl group is generated from an internal serine residue via an autocatalytic post-translational modification. Two non-identical subunits are generated from the proenzyme in this reaction, and the pyruvate is formed at the N-terminus of the alpha chain, which is derived from the carboxyl end of the proenzyme. The autoendoproteolytic cleavage occurs by a canonical serine protease mechanism, in which the side chain hydroxyl group of the serine supplies its oxygen atom to form the C-terminus of the beta chain, while the remainder of the serine residue undergoes an oxidative deamination to produce ammonia and the pyruvoyl prosthetic group on the alpha chain. During this reaction, the Ser that is part of the protease active site of the proenzyme becomes the pyruvoyl prosthetic group, which constitutes an essential element of the active site of the mature decarboxylase.</text>
</comment>
<feature type="active site" description="Charge relay system; for autoendoproteolytic cleavage activity" evidence="12">
    <location>
        <position position="275"/>
    </location>
</feature>
<dbReference type="HAMAP" id="MF_03208">
    <property type="entry name" value="PS_decarb_PSD_B_type1_euk"/>
    <property type="match status" value="1"/>
</dbReference>
<evidence type="ECO:0000256" key="3">
    <source>
        <dbReference type="ARBA" id="ARBA00022692"/>
    </source>
</evidence>
<feature type="compositionally biased region" description="Low complexity" evidence="13">
    <location>
        <begin position="40"/>
        <end position="62"/>
    </location>
</feature>
<evidence type="ECO:0000256" key="4">
    <source>
        <dbReference type="ARBA" id="ARBA00022793"/>
    </source>
</evidence>
<keyword evidence="2 12" id="KW-0444">Lipid biosynthesis</keyword>
<feature type="modified residue" description="Pyruvic acid (Ser); by autocatalysis" evidence="12">
    <location>
        <position position="387"/>
    </location>
</feature>
<name>A0A9D4USN9_ADICA</name>
<evidence type="ECO:0000256" key="1">
    <source>
        <dbReference type="ARBA" id="ARBA00005189"/>
    </source>
</evidence>
<comment type="similarity">
    <text evidence="12">Belongs to the phosphatidylserine decarboxylase family. PSD-B subfamily. Eukaryotic type I sub-subfamily.</text>
</comment>
<dbReference type="NCBIfam" id="TIGR00163">
    <property type="entry name" value="PS_decarb"/>
    <property type="match status" value="1"/>
</dbReference>
<dbReference type="GO" id="GO:0004609">
    <property type="term" value="F:phosphatidylserine decarboxylase activity"/>
    <property type="evidence" value="ECO:0007669"/>
    <property type="project" value="UniProtKB-UniRule"/>
</dbReference>
<keyword evidence="3 12" id="KW-0812">Transmembrane</keyword>
<comment type="subunit">
    <text evidence="12">Heterodimer of a large membrane-associated beta subunit and a small pyruvoyl-containing alpha subunit.</text>
</comment>
<dbReference type="PANTHER" id="PTHR10067:SF6">
    <property type="entry name" value="PHOSPHATIDYLSERINE DECARBOXYLASE PROENZYME, MITOCHONDRIAL"/>
    <property type="match status" value="1"/>
</dbReference>
<dbReference type="GO" id="GO:0006646">
    <property type="term" value="P:phosphatidylethanolamine biosynthetic process"/>
    <property type="evidence" value="ECO:0007669"/>
    <property type="project" value="UniProtKB-UniRule"/>
</dbReference>
<dbReference type="AlphaFoldDB" id="A0A9D4USN9"/>
<keyword evidence="7 12" id="KW-0472">Membrane</keyword>